<dbReference type="GO" id="GO:0047588">
    <property type="term" value="F:5-aminopentanamidase activity"/>
    <property type="evidence" value="ECO:0007669"/>
    <property type="project" value="UniProtKB-EC"/>
</dbReference>
<comment type="similarity">
    <text evidence="1">Belongs to the carbon-nitrogen hydrolase superfamily. NIT1/NIT2 family.</text>
</comment>
<dbReference type="OrthoDB" id="9803803at2"/>
<dbReference type="PROSITE" id="PS01227">
    <property type="entry name" value="UPF0012"/>
    <property type="match status" value="1"/>
</dbReference>
<dbReference type="EC" id="3.5.-.-" evidence="3"/>
<comment type="caution">
    <text evidence="3">The sequence shown here is derived from an EMBL/GenBank/DDBJ whole genome shotgun (WGS) entry which is preliminary data.</text>
</comment>
<protein>
    <submittedName>
        <fullName evidence="3">5-aminopentanamidase</fullName>
        <ecNumber evidence="3">3.5.-.-</ecNumber>
        <ecNumber evidence="3">3.5.1.30</ecNumber>
    </submittedName>
</protein>
<sequence>MKIAIWQTQSSHCDYTANLARLDSALQEAAGQGASLLITPEMFLSGYVLNERTREMAETFPLAALQALAGKWQIAIIAGGPLAADGKVFNASYFISSLGEISGIYRKTHLFGELDKSQFTAGDQPVCIIPCNGVNIALLICYDVEFPETVRAAANAGAHLVAVATAQMKPFDFVNKHLIATRAWENQLYVAYVNQTGQEEHLEYVGLSLVAGPDGQVIAQASETQEQLLYAQIDPSQVIQAQRDNPYLTDLRTDIL</sequence>
<dbReference type="EC" id="3.5.1.30" evidence="3"/>
<accession>A0A085JPY0</accession>
<dbReference type="InterPro" id="IPR036526">
    <property type="entry name" value="C-N_Hydrolase_sf"/>
</dbReference>
<dbReference type="PANTHER" id="PTHR23088:SF27">
    <property type="entry name" value="DEAMINATED GLUTATHIONE AMIDASE"/>
    <property type="match status" value="1"/>
</dbReference>
<feature type="domain" description="CN hydrolase" evidence="2">
    <location>
        <begin position="1"/>
        <end position="235"/>
    </location>
</feature>
<evidence type="ECO:0000313" key="3">
    <source>
        <dbReference type="EMBL" id="KFD22526.1"/>
    </source>
</evidence>
<gene>
    <name evidence="3" type="ORF">GTPT_0099</name>
</gene>
<evidence type="ECO:0000313" key="4">
    <source>
        <dbReference type="Proteomes" id="UP000028602"/>
    </source>
</evidence>
<dbReference type="InterPro" id="IPR001110">
    <property type="entry name" value="UPF0012_CS"/>
</dbReference>
<keyword evidence="3" id="KW-0378">Hydrolase</keyword>
<name>A0A085JPY0_9GAMM</name>
<dbReference type="Gene3D" id="3.60.110.10">
    <property type="entry name" value="Carbon-nitrogen hydrolase"/>
    <property type="match status" value="1"/>
</dbReference>
<dbReference type="AlphaFoldDB" id="A0A085JPY0"/>
<evidence type="ECO:0000259" key="2">
    <source>
        <dbReference type="PROSITE" id="PS50263"/>
    </source>
</evidence>
<dbReference type="RefSeq" id="WP_081671484.1">
    <property type="nucleotide sequence ID" value="NZ_ATMJ01000039.1"/>
</dbReference>
<keyword evidence="4" id="KW-1185">Reference proteome</keyword>
<evidence type="ECO:0000256" key="1">
    <source>
        <dbReference type="ARBA" id="ARBA00010613"/>
    </source>
</evidence>
<organism evidence="3 4">
    <name type="scientific">Tatumella ptyseos ATCC 33301</name>
    <dbReference type="NCBI Taxonomy" id="1005995"/>
    <lineage>
        <taxon>Bacteria</taxon>
        <taxon>Pseudomonadati</taxon>
        <taxon>Pseudomonadota</taxon>
        <taxon>Gammaproteobacteria</taxon>
        <taxon>Enterobacterales</taxon>
        <taxon>Erwiniaceae</taxon>
        <taxon>Tatumella</taxon>
    </lineage>
</organism>
<dbReference type="InterPro" id="IPR003010">
    <property type="entry name" value="C-N_Hydrolase"/>
</dbReference>
<dbReference type="InterPro" id="IPR044083">
    <property type="entry name" value="RamA-like"/>
</dbReference>
<reference evidence="3 4" key="1">
    <citation type="submission" date="2014-05" db="EMBL/GenBank/DDBJ databases">
        <title>ATOL: Assembling a taxonomically balanced genome-scale reconstruction of the evolutionary history of the Enterobacteriaceae.</title>
        <authorList>
            <person name="Plunkett G.III."/>
            <person name="Neeno-Eckwall E.C."/>
            <person name="Glasner J.D."/>
            <person name="Perna N.T."/>
        </authorList>
    </citation>
    <scope>NUCLEOTIDE SEQUENCE [LARGE SCALE GENOMIC DNA]</scope>
    <source>
        <strain evidence="3 4">ATCC 33301</strain>
    </source>
</reference>
<dbReference type="PROSITE" id="PS50263">
    <property type="entry name" value="CN_HYDROLASE"/>
    <property type="match status" value="1"/>
</dbReference>
<dbReference type="CDD" id="cd07576">
    <property type="entry name" value="R-amidase_like"/>
    <property type="match status" value="1"/>
</dbReference>
<dbReference type="PANTHER" id="PTHR23088">
    <property type="entry name" value="NITRILASE-RELATED"/>
    <property type="match status" value="1"/>
</dbReference>
<dbReference type="eggNOG" id="COG0388">
    <property type="taxonomic scope" value="Bacteria"/>
</dbReference>
<dbReference type="EMBL" id="JMPR01000004">
    <property type="protein sequence ID" value="KFD22526.1"/>
    <property type="molecule type" value="Genomic_DNA"/>
</dbReference>
<dbReference type="Proteomes" id="UP000028602">
    <property type="component" value="Unassembled WGS sequence"/>
</dbReference>
<dbReference type="Pfam" id="PF00795">
    <property type="entry name" value="CN_hydrolase"/>
    <property type="match status" value="1"/>
</dbReference>
<dbReference type="SUPFAM" id="SSF56317">
    <property type="entry name" value="Carbon-nitrogen hydrolase"/>
    <property type="match status" value="1"/>
</dbReference>
<proteinExistence type="inferred from homology"/>